<reference evidence="7 8" key="1">
    <citation type="journal article" date="2018" name="Sci. Rep.">
        <title>Genomic signatures of local adaptation to the degree of environmental predictability in rotifers.</title>
        <authorList>
            <person name="Franch-Gras L."/>
            <person name="Hahn C."/>
            <person name="Garcia-Roger E.M."/>
            <person name="Carmona M.J."/>
            <person name="Serra M."/>
            <person name="Gomez A."/>
        </authorList>
    </citation>
    <scope>NUCLEOTIDE SEQUENCE [LARGE SCALE GENOMIC DNA]</scope>
    <source>
        <strain evidence="7">HYR1</strain>
    </source>
</reference>
<protein>
    <submittedName>
        <fullName evidence="7">Uncharacterized protein</fullName>
    </submittedName>
</protein>
<dbReference type="AlphaFoldDB" id="A0A3M7SY60"/>
<organism evidence="7 8">
    <name type="scientific">Brachionus plicatilis</name>
    <name type="common">Marine rotifer</name>
    <name type="synonym">Brachionus muelleri</name>
    <dbReference type="NCBI Taxonomy" id="10195"/>
    <lineage>
        <taxon>Eukaryota</taxon>
        <taxon>Metazoa</taxon>
        <taxon>Spiralia</taxon>
        <taxon>Gnathifera</taxon>
        <taxon>Rotifera</taxon>
        <taxon>Eurotatoria</taxon>
        <taxon>Monogononta</taxon>
        <taxon>Pseudotrocha</taxon>
        <taxon>Ploima</taxon>
        <taxon>Brachionidae</taxon>
        <taxon>Brachionus</taxon>
    </lineage>
</organism>
<dbReference type="Proteomes" id="UP000276133">
    <property type="component" value="Unassembled WGS sequence"/>
</dbReference>
<name>A0A3M7SY60_BRAPC</name>
<evidence type="ECO:0000313" key="7">
    <source>
        <dbReference type="EMBL" id="RNA40589.1"/>
    </source>
</evidence>
<comment type="caution">
    <text evidence="7">The sequence shown here is derived from an EMBL/GenBank/DDBJ whole genome shotgun (WGS) entry which is preliminary data.</text>
</comment>
<sequence length="158" mass="17924">MFRLANSNLVKNPKLKQLVCLRFNTTESVKDAVQNPEAPKAPVNSDTNINQIPQQMTKLTPLYRYLVFKFSSTKYASIKDIPDELPSSQVHFAKDKGRAYMTIVGIGITVLGSFIAVLIGKRDHKRGMKHTDDIIKQHSEYSKAHQEMLKKKAENNHV</sequence>
<evidence type="ECO:0000256" key="1">
    <source>
        <dbReference type="ARBA" id="ARBA00004167"/>
    </source>
</evidence>
<dbReference type="EMBL" id="REGN01000625">
    <property type="protein sequence ID" value="RNA40589.1"/>
    <property type="molecule type" value="Genomic_DNA"/>
</dbReference>
<dbReference type="GO" id="GO:0016020">
    <property type="term" value="C:membrane"/>
    <property type="evidence" value="ECO:0007669"/>
    <property type="project" value="UniProtKB-SubCell"/>
</dbReference>
<evidence type="ECO:0000256" key="3">
    <source>
        <dbReference type="ARBA" id="ARBA00022692"/>
    </source>
</evidence>
<evidence type="ECO:0000256" key="5">
    <source>
        <dbReference type="ARBA" id="ARBA00023136"/>
    </source>
</evidence>
<dbReference type="InterPro" id="IPR009432">
    <property type="entry name" value="DUF1075"/>
</dbReference>
<evidence type="ECO:0000256" key="2">
    <source>
        <dbReference type="ARBA" id="ARBA00007363"/>
    </source>
</evidence>
<keyword evidence="4 6" id="KW-1133">Transmembrane helix</keyword>
<keyword evidence="5 6" id="KW-0472">Membrane</keyword>
<evidence type="ECO:0000256" key="6">
    <source>
        <dbReference type="SAM" id="Phobius"/>
    </source>
</evidence>
<comment type="similarity">
    <text evidence="2">Belongs to the UPF0389 family.</text>
</comment>
<evidence type="ECO:0000256" key="4">
    <source>
        <dbReference type="ARBA" id="ARBA00022989"/>
    </source>
</evidence>
<dbReference type="Pfam" id="PF06388">
    <property type="entry name" value="DUF1075"/>
    <property type="match status" value="1"/>
</dbReference>
<gene>
    <name evidence="7" type="ORF">BpHYR1_021539</name>
</gene>
<accession>A0A3M7SY60</accession>
<dbReference type="OrthoDB" id="8193498at2759"/>
<comment type="subcellular location">
    <subcellularLocation>
        <location evidence="1">Membrane</location>
        <topology evidence="1">Single-pass membrane protein</topology>
    </subcellularLocation>
</comment>
<feature type="transmembrane region" description="Helical" evidence="6">
    <location>
        <begin position="99"/>
        <end position="119"/>
    </location>
</feature>
<keyword evidence="8" id="KW-1185">Reference proteome</keyword>
<keyword evidence="3 6" id="KW-0812">Transmembrane</keyword>
<proteinExistence type="inferred from homology"/>
<evidence type="ECO:0000313" key="8">
    <source>
        <dbReference type="Proteomes" id="UP000276133"/>
    </source>
</evidence>